<evidence type="ECO:0000313" key="2">
    <source>
        <dbReference type="EMBL" id="MEV5505497.1"/>
    </source>
</evidence>
<evidence type="ECO:0008006" key="4">
    <source>
        <dbReference type="Google" id="ProtNLM"/>
    </source>
</evidence>
<gene>
    <name evidence="2" type="ORF">AB0L16_03345</name>
</gene>
<comment type="caution">
    <text evidence="2">The sequence shown here is derived from an EMBL/GenBank/DDBJ whole genome shotgun (WGS) entry which is preliminary data.</text>
</comment>
<reference evidence="2 3" key="1">
    <citation type="submission" date="2024-06" db="EMBL/GenBank/DDBJ databases">
        <title>The Natural Products Discovery Center: Release of the First 8490 Sequenced Strains for Exploring Actinobacteria Biosynthetic Diversity.</title>
        <authorList>
            <person name="Kalkreuter E."/>
            <person name="Kautsar S.A."/>
            <person name="Yang D."/>
            <person name="Bader C.D."/>
            <person name="Teijaro C.N."/>
            <person name="Fluegel L."/>
            <person name="Davis C.M."/>
            <person name="Simpson J.R."/>
            <person name="Lauterbach L."/>
            <person name="Steele A.D."/>
            <person name="Gui C."/>
            <person name="Meng S."/>
            <person name="Li G."/>
            <person name="Viehrig K."/>
            <person name="Ye F."/>
            <person name="Su P."/>
            <person name="Kiefer A.F."/>
            <person name="Nichols A."/>
            <person name="Cepeda A.J."/>
            <person name="Yan W."/>
            <person name="Fan B."/>
            <person name="Jiang Y."/>
            <person name="Adhikari A."/>
            <person name="Zheng C.-J."/>
            <person name="Schuster L."/>
            <person name="Cowan T.M."/>
            <person name="Smanski M.J."/>
            <person name="Chevrette M.G."/>
            <person name="De Carvalho L.P.S."/>
            <person name="Shen B."/>
        </authorList>
    </citation>
    <scope>NUCLEOTIDE SEQUENCE [LARGE SCALE GENOMIC DNA]</scope>
    <source>
        <strain evidence="2 3">NPDC052347</strain>
    </source>
</reference>
<feature type="region of interest" description="Disordered" evidence="1">
    <location>
        <begin position="27"/>
        <end position="51"/>
    </location>
</feature>
<evidence type="ECO:0000256" key="1">
    <source>
        <dbReference type="SAM" id="MobiDB-lite"/>
    </source>
</evidence>
<keyword evidence="3" id="KW-1185">Reference proteome</keyword>
<protein>
    <recommendedName>
        <fullName evidence="4">5-formyltetrahydrofolate cyclo-ligase</fullName>
    </recommendedName>
</protein>
<accession>A0ABV3JSN6</accession>
<dbReference type="EMBL" id="JBFAUK010000002">
    <property type="protein sequence ID" value="MEV5505497.1"/>
    <property type="molecule type" value="Genomic_DNA"/>
</dbReference>
<dbReference type="RefSeq" id="WP_153068569.1">
    <property type="nucleotide sequence ID" value="NZ_JBFAUK010000002.1"/>
</dbReference>
<dbReference type="PROSITE" id="PS51318">
    <property type="entry name" value="TAT"/>
    <property type="match status" value="1"/>
</dbReference>
<proteinExistence type="predicted"/>
<organism evidence="2 3">
    <name type="scientific">Streptomyces orinoci</name>
    <name type="common">Streptoverticillium orinoci</name>
    <dbReference type="NCBI Taxonomy" id="67339"/>
    <lineage>
        <taxon>Bacteria</taxon>
        <taxon>Bacillati</taxon>
        <taxon>Actinomycetota</taxon>
        <taxon>Actinomycetes</taxon>
        <taxon>Kitasatosporales</taxon>
        <taxon>Streptomycetaceae</taxon>
        <taxon>Streptomyces</taxon>
    </lineage>
</organism>
<dbReference type="InterPro" id="IPR006311">
    <property type="entry name" value="TAT_signal"/>
</dbReference>
<dbReference type="Proteomes" id="UP001552594">
    <property type="component" value="Unassembled WGS sequence"/>
</dbReference>
<sequence>MSETRKPDLAAARRDLLRRRLAGHAATAAAAAPAPAAALPSTAARDSGRPALSSAQRRMWFLDGLLPKGSA</sequence>
<name>A0ABV3JSN6_STRON</name>
<feature type="compositionally biased region" description="Low complexity" evidence="1">
    <location>
        <begin position="27"/>
        <end position="45"/>
    </location>
</feature>
<evidence type="ECO:0000313" key="3">
    <source>
        <dbReference type="Proteomes" id="UP001552594"/>
    </source>
</evidence>